<organism evidence="7 8">
    <name type="scientific">Anaeramoeba flamelloides</name>
    <dbReference type="NCBI Taxonomy" id="1746091"/>
    <lineage>
        <taxon>Eukaryota</taxon>
        <taxon>Metamonada</taxon>
        <taxon>Anaeramoebidae</taxon>
        <taxon>Anaeramoeba</taxon>
    </lineage>
</organism>
<dbReference type="InterPro" id="IPR012948">
    <property type="entry name" value="AARP2CN"/>
</dbReference>
<dbReference type="InterPro" id="IPR030387">
    <property type="entry name" value="G_Bms1/Tsr1_dom"/>
</dbReference>
<evidence type="ECO:0000256" key="5">
    <source>
        <dbReference type="SAM" id="MobiDB-lite"/>
    </source>
</evidence>
<feature type="region of interest" description="Disordered" evidence="5">
    <location>
        <begin position="1"/>
        <end position="31"/>
    </location>
</feature>
<dbReference type="Pfam" id="PF22298">
    <property type="entry name" value="Tsr1_G-like"/>
    <property type="match status" value="1"/>
</dbReference>
<feature type="domain" description="Bms1-type G" evidence="6">
    <location>
        <begin position="82"/>
        <end position="244"/>
    </location>
</feature>
<evidence type="ECO:0000259" key="6">
    <source>
        <dbReference type="PROSITE" id="PS51714"/>
    </source>
</evidence>
<comment type="similarity">
    <text evidence="4">Belongs to the TRAFAC class translation factor GTPase superfamily. Bms1-like GTPase family. TSR1 subfamily.</text>
</comment>
<proteinExistence type="inferred from homology"/>
<evidence type="ECO:0000256" key="3">
    <source>
        <dbReference type="ARBA" id="ARBA00023242"/>
    </source>
</evidence>
<feature type="region of interest" description="Disordered" evidence="5">
    <location>
        <begin position="709"/>
        <end position="737"/>
    </location>
</feature>
<name>A0ABQ8X380_9EUKA</name>
<dbReference type="Pfam" id="PF04950">
    <property type="entry name" value="RIBIOP_C"/>
    <property type="match status" value="2"/>
</dbReference>
<dbReference type="SMART" id="SM01362">
    <property type="entry name" value="DUF663"/>
    <property type="match status" value="1"/>
</dbReference>
<dbReference type="EMBL" id="JAOAOG010000338">
    <property type="protein sequence ID" value="KAJ6227032.1"/>
    <property type="molecule type" value="Genomic_DNA"/>
</dbReference>
<protein>
    <submittedName>
        <fullName evidence="7">Pre-rRNA-processing protein tsr1</fullName>
    </submittedName>
</protein>
<dbReference type="PROSITE" id="PS51714">
    <property type="entry name" value="G_BMS1"/>
    <property type="match status" value="1"/>
</dbReference>
<keyword evidence="2" id="KW-0690">Ribosome biogenesis</keyword>
<reference evidence="7" key="1">
    <citation type="submission" date="2022-08" db="EMBL/GenBank/DDBJ databases">
        <title>Novel sulfate-reducing endosymbionts in the free-living metamonad Anaeramoeba.</title>
        <authorList>
            <person name="Jerlstrom-Hultqvist J."/>
            <person name="Cepicka I."/>
            <person name="Gallot-Lavallee L."/>
            <person name="Salas-Leiva D."/>
            <person name="Curtis B.A."/>
            <person name="Zahonova K."/>
            <person name="Pipaliya S."/>
            <person name="Dacks J."/>
            <person name="Roger A.J."/>
        </authorList>
    </citation>
    <scope>NUCLEOTIDE SEQUENCE</scope>
    <source>
        <strain evidence="7">Schooner1</strain>
    </source>
</reference>
<evidence type="ECO:0000256" key="1">
    <source>
        <dbReference type="ARBA" id="ARBA00004604"/>
    </source>
</evidence>
<dbReference type="Pfam" id="PF08142">
    <property type="entry name" value="AARP2CN"/>
    <property type="match status" value="1"/>
</dbReference>
<sequence>MSYTHRTSLKQVNKPFKGGSKRKKKVGGKITSKTKQNIKVQSKLLSLSKRKQERLNYQKQLRENKRQLAITQKRRLGLGAAPPKIVSIIPIDPVADPMFLFEQLLRGCEVMTNDPKLEGFIPYQPITVLSRRNKQRFTFICGKHNLESALELSKVSDLLLFMNQAGEAISELGELIISTIKNNGLPTHIGVFTGFTKYPERDRKSTCNAHVKHFQHHFDKKIKTFTVEDELSNFNKLMETKETYNKNRNKIQKLLMSCGVSELLRSLSQIKIKTLQWREIRPYMLIENVGWDSNENQLTIDGYLRGSTLSVNGLLNIPDVGDFQMTKIVKIKEPCEFVPKNNKKKNKKNQRLNKEINMNEETKGDLILCESDVKIQESLKMFNDSYSEDDNSQDELDEMNELNNLEIDNIEYDLNENGEAIKINRNKNGNNYLYEEDGIESGEEEEEMEEDEDDLLSQLRTSHKTISLSERNREDMEFPDEMDTPTDQLAKDRFQRYRGLKSFLRSKWDPFKNLPQDYKKLFRFDNYGKAVKEIVNESMNGTMLSIIKGTYIRIYIKDATSEIFDELKSRQVLYVSGLLPYENKYSTVHFVVSRHFSYTDPIASKERFVLNCGFRRFVANVIFNEKTKDNQRCKYQRFFHNVKVSIMSVYMPIIIKPCPILLFKRDQDKKFDQIRRNKKEQNYQEKSKKRRKKLIKEYLEKGQILNDITEQGNQEQKQMNETEIDKEKEKEKDYDLDEEDENEFDDEIYNDPNYGRLVACGNLDKVDPDRLLIKKIILAGYIFRSTKRTAVIRYMFFYPKDVKYFKPIELWTKKGRVGSILKSLGSHGRFKATFDGVLNPQDTVCMTLYKRVFPQWAQYTNALENDPEEIKF</sequence>
<comment type="caution">
    <text evidence="7">The sequence shown here is derived from an EMBL/GenBank/DDBJ whole genome shotgun (WGS) entry which is preliminary data.</text>
</comment>
<dbReference type="PANTHER" id="PTHR12858:SF1">
    <property type="entry name" value="PRE-RRNA-PROCESSING PROTEIN TSR1 HOMOLOG"/>
    <property type="match status" value="1"/>
</dbReference>
<feature type="compositionally biased region" description="Basic and acidic residues" evidence="5">
    <location>
        <begin position="718"/>
        <end position="733"/>
    </location>
</feature>
<dbReference type="PANTHER" id="PTHR12858">
    <property type="entry name" value="RIBOSOME BIOGENESIS PROTEIN"/>
    <property type="match status" value="1"/>
</dbReference>
<keyword evidence="3" id="KW-0539">Nucleus</keyword>
<dbReference type="Proteomes" id="UP001150062">
    <property type="component" value="Unassembled WGS sequence"/>
</dbReference>
<dbReference type="SMART" id="SM00785">
    <property type="entry name" value="AARP2CN"/>
    <property type="match status" value="1"/>
</dbReference>
<dbReference type="InterPro" id="IPR007034">
    <property type="entry name" value="BMS1_TSR1_C"/>
</dbReference>
<evidence type="ECO:0000313" key="8">
    <source>
        <dbReference type="Proteomes" id="UP001150062"/>
    </source>
</evidence>
<keyword evidence="8" id="KW-1185">Reference proteome</keyword>
<dbReference type="InterPro" id="IPR039761">
    <property type="entry name" value="Bms1/Tsr1"/>
</dbReference>
<gene>
    <name evidence="7" type="ORF">M0813_10184</name>
</gene>
<evidence type="ECO:0000256" key="4">
    <source>
        <dbReference type="ARBA" id="ARBA00038288"/>
    </source>
</evidence>
<evidence type="ECO:0000313" key="7">
    <source>
        <dbReference type="EMBL" id="KAJ6227032.1"/>
    </source>
</evidence>
<comment type="subcellular location">
    <subcellularLocation>
        <location evidence="1">Nucleus</location>
        <location evidence="1">Nucleolus</location>
    </subcellularLocation>
</comment>
<evidence type="ECO:0000256" key="2">
    <source>
        <dbReference type="ARBA" id="ARBA00022517"/>
    </source>
</evidence>
<accession>A0ABQ8X380</accession>
<feature type="compositionally biased region" description="Polar residues" evidence="5">
    <location>
        <begin position="1"/>
        <end position="11"/>
    </location>
</feature>